<evidence type="ECO:0000256" key="1">
    <source>
        <dbReference type="ARBA" id="ARBA00004917"/>
    </source>
</evidence>
<dbReference type="PANTHER" id="PTHR21058:SF0">
    <property type="entry name" value="6,7-DIMETHYL-8-RIBITYLLUMAZINE SYNTHASE"/>
    <property type="match status" value="1"/>
</dbReference>
<dbReference type="InterPro" id="IPR034964">
    <property type="entry name" value="LS"/>
</dbReference>
<keyword evidence="4 7" id="KW-0686">Riboflavin biosynthesis</keyword>
<dbReference type="RefSeq" id="WP_147099472.1">
    <property type="nucleotide sequence ID" value="NZ_VOOS01000002.1"/>
</dbReference>
<feature type="binding site" evidence="7">
    <location>
        <position position="31"/>
    </location>
    <ligand>
        <name>5-amino-6-(D-ribitylamino)uracil</name>
        <dbReference type="ChEBI" id="CHEBI:15934"/>
    </ligand>
</feature>
<evidence type="ECO:0000313" key="8">
    <source>
        <dbReference type="EMBL" id="TXB66059.1"/>
    </source>
</evidence>
<dbReference type="Pfam" id="PF00885">
    <property type="entry name" value="DMRL_synthase"/>
    <property type="match status" value="1"/>
</dbReference>
<evidence type="ECO:0000313" key="9">
    <source>
        <dbReference type="Proteomes" id="UP000321721"/>
    </source>
</evidence>
<dbReference type="EMBL" id="VOOS01000002">
    <property type="protein sequence ID" value="TXB66059.1"/>
    <property type="molecule type" value="Genomic_DNA"/>
</dbReference>
<keyword evidence="5 7" id="KW-0808">Transferase</keyword>
<gene>
    <name evidence="7" type="primary">ribH</name>
    <name evidence="8" type="ORF">FRY74_05675</name>
</gene>
<reference evidence="8 9" key="1">
    <citation type="submission" date="2019-08" db="EMBL/GenBank/DDBJ databases">
        <title>Genome of Vicingus serpentipes NCIMB 15042.</title>
        <authorList>
            <person name="Bowman J.P."/>
        </authorList>
    </citation>
    <scope>NUCLEOTIDE SEQUENCE [LARGE SCALE GENOMIC DNA]</scope>
    <source>
        <strain evidence="8 9">NCIMB 15042</strain>
    </source>
</reference>
<comment type="function">
    <text evidence="7">Catalyzes the formation of 6,7-dimethyl-8-ribityllumazine by condensation of 5-amino-6-(D-ribitylamino)uracil with 3,4-dihydroxy-2-butanone 4-phosphate. This is the penultimate step in the biosynthesis of riboflavin.</text>
</comment>
<name>A0A5C6RVY8_9FLAO</name>
<dbReference type="HAMAP" id="MF_00178">
    <property type="entry name" value="Lumazine_synth"/>
    <property type="match status" value="1"/>
</dbReference>
<dbReference type="InterPro" id="IPR036467">
    <property type="entry name" value="LS/RS_sf"/>
</dbReference>
<feature type="binding site" evidence="7">
    <location>
        <begin position="89"/>
        <end position="91"/>
    </location>
    <ligand>
        <name>5-amino-6-(D-ribitylamino)uracil</name>
        <dbReference type="ChEBI" id="CHEBI:15934"/>
    </ligand>
</feature>
<feature type="binding site" evidence="7">
    <location>
        <position position="136"/>
    </location>
    <ligand>
        <name>(2S)-2-hydroxy-3-oxobutyl phosphate</name>
        <dbReference type="ChEBI" id="CHEBI:58830"/>
    </ligand>
</feature>
<evidence type="ECO:0000256" key="3">
    <source>
        <dbReference type="ARBA" id="ARBA00012664"/>
    </source>
</evidence>
<dbReference type="PANTHER" id="PTHR21058">
    <property type="entry name" value="6,7-DIMETHYL-8-RIBITYLLUMAZINE SYNTHASE DMRL SYNTHASE LUMAZINE SYNTHASE"/>
    <property type="match status" value="1"/>
</dbReference>
<dbReference type="EC" id="2.5.1.78" evidence="3 7"/>
<dbReference type="CDD" id="cd09209">
    <property type="entry name" value="Lumazine_synthase-I"/>
    <property type="match status" value="1"/>
</dbReference>
<dbReference type="AlphaFoldDB" id="A0A5C6RVY8"/>
<dbReference type="GO" id="GO:0009349">
    <property type="term" value="C:riboflavin synthase complex"/>
    <property type="evidence" value="ECO:0007669"/>
    <property type="project" value="UniProtKB-UniRule"/>
</dbReference>
<comment type="pathway">
    <text evidence="1 7">Cofactor biosynthesis; riboflavin biosynthesis; riboflavin from 2-hydroxy-3-oxobutyl phosphate and 5-amino-6-(D-ribitylamino)uracil: step 1/2.</text>
</comment>
<protein>
    <recommendedName>
        <fullName evidence="3 7">6,7-dimethyl-8-ribityllumazine synthase</fullName>
        <shortName evidence="7">DMRL synthase</shortName>
        <shortName evidence="7">LS</shortName>
        <shortName evidence="7">Lumazine synthase</shortName>
        <ecNumber evidence="3 7">2.5.1.78</ecNumber>
    </recommendedName>
</protein>
<dbReference type="OrthoDB" id="9809709at2"/>
<dbReference type="GO" id="GO:0000906">
    <property type="term" value="F:6,7-dimethyl-8-ribityllumazine synthase activity"/>
    <property type="evidence" value="ECO:0007669"/>
    <property type="project" value="UniProtKB-UniRule"/>
</dbReference>
<feature type="active site" description="Proton donor" evidence="7">
    <location>
        <position position="97"/>
    </location>
</feature>
<dbReference type="Gene3D" id="3.40.50.960">
    <property type="entry name" value="Lumazine/riboflavin synthase"/>
    <property type="match status" value="1"/>
</dbReference>
<feature type="binding site" evidence="7">
    <location>
        <begin position="65"/>
        <end position="67"/>
    </location>
    <ligand>
        <name>5-amino-6-(D-ribitylamino)uracil</name>
        <dbReference type="ChEBI" id="CHEBI:15934"/>
    </ligand>
</feature>
<keyword evidence="9" id="KW-1185">Reference proteome</keyword>
<dbReference type="Proteomes" id="UP000321721">
    <property type="component" value="Unassembled WGS sequence"/>
</dbReference>
<feature type="binding site" evidence="7">
    <location>
        <begin position="94"/>
        <end position="95"/>
    </location>
    <ligand>
        <name>(2S)-2-hydroxy-3-oxobutyl phosphate</name>
        <dbReference type="ChEBI" id="CHEBI:58830"/>
    </ligand>
</feature>
<comment type="caution">
    <text evidence="8">The sequence shown here is derived from an EMBL/GenBank/DDBJ whole genome shotgun (WGS) entry which is preliminary data.</text>
</comment>
<evidence type="ECO:0000256" key="4">
    <source>
        <dbReference type="ARBA" id="ARBA00022619"/>
    </source>
</evidence>
<sequence>MATVNKNLSDYDINSIPDASKMVFGIVVSEWNENITSGLLNGAYNTLVKHGATEANIIVKNIPGSFELPLAAQSLLEKTNVDAVICLGSVIQGETKHFDFVCEATALGIKDVGLKYNKPVIFGVLTDNTMQQGLDRSGGKHGNKGDEAAITAIKMVAFQQGL</sequence>
<organism evidence="8 9">
    <name type="scientific">Vicingus serpentipes</name>
    <dbReference type="NCBI Taxonomy" id="1926625"/>
    <lineage>
        <taxon>Bacteria</taxon>
        <taxon>Pseudomonadati</taxon>
        <taxon>Bacteroidota</taxon>
        <taxon>Flavobacteriia</taxon>
        <taxon>Flavobacteriales</taxon>
        <taxon>Vicingaceae</taxon>
        <taxon>Vicingus</taxon>
    </lineage>
</organism>
<evidence type="ECO:0000256" key="5">
    <source>
        <dbReference type="ARBA" id="ARBA00022679"/>
    </source>
</evidence>
<feature type="binding site" evidence="7">
    <location>
        <position position="122"/>
    </location>
    <ligand>
        <name>5-amino-6-(D-ribitylamino)uracil</name>
        <dbReference type="ChEBI" id="CHEBI:15934"/>
    </ligand>
</feature>
<accession>A0A5C6RVY8</accession>
<proteinExistence type="inferred from homology"/>
<evidence type="ECO:0000256" key="2">
    <source>
        <dbReference type="ARBA" id="ARBA00007424"/>
    </source>
</evidence>
<dbReference type="GO" id="GO:0009231">
    <property type="term" value="P:riboflavin biosynthetic process"/>
    <property type="evidence" value="ECO:0007669"/>
    <property type="project" value="UniProtKB-UniRule"/>
</dbReference>
<dbReference type="GO" id="GO:0005829">
    <property type="term" value="C:cytosol"/>
    <property type="evidence" value="ECO:0007669"/>
    <property type="project" value="TreeGrafter"/>
</dbReference>
<comment type="catalytic activity">
    <reaction evidence="6 7">
        <text>(2S)-2-hydroxy-3-oxobutyl phosphate + 5-amino-6-(D-ribitylamino)uracil = 6,7-dimethyl-8-(1-D-ribityl)lumazine + phosphate + 2 H2O + H(+)</text>
        <dbReference type="Rhea" id="RHEA:26152"/>
        <dbReference type="ChEBI" id="CHEBI:15377"/>
        <dbReference type="ChEBI" id="CHEBI:15378"/>
        <dbReference type="ChEBI" id="CHEBI:15934"/>
        <dbReference type="ChEBI" id="CHEBI:43474"/>
        <dbReference type="ChEBI" id="CHEBI:58201"/>
        <dbReference type="ChEBI" id="CHEBI:58830"/>
        <dbReference type="EC" id="2.5.1.78"/>
    </reaction>
</comment>
<dbReference type="NCBIfam" id="TIGR00114">
    <property type="entry name" value="lumazine-synth"/>
    <property type="match status" value="1"/>
</dbReference>
<comment type="similarity">
    <text evidence="2 7">Belongs to the DMRL synthase family.</text>
</comment>
<dbReference type="InterPro" id="IPR002180">
    <property type="entry name" value="LS/RS"/>
</dbReference>
<dbReference type="SUPFAM" id="SSF52121">
    <property type="entry name" value="Lumazine synthase"/>
    <property type="match status" value="1"/>
</dbReference>
<evidence type="ECO:0000256" key="7">
    <source>
        <dbReference type="HAMAP-Rule" id="MF_00178"/>
    </source>
</evidence>
<evidence type="ECO:0000256" key="6">
    <source>
        <dbReference type="ARBA" id="ARBA00048785"/>
    </source>
</evidence>
<dbReference type="UniPathway" id="UPA00275">
    <property type="reaction ID" value="UER00404"/>
</dbReference>